<keyword evidence="3" id="KW-0731">Sigma factor</keyword>
<evidence type="ECO:0000256" key="1">
    <source>
        <dbReference type="ARBA" id="ARBA00010641"/>
    </source>
</evidence>
<dbReference type="InterPro" id="IPR013325">
    <property type="entry name" value="RNA_pol_sigma_r2"/>
</dbReference>
<dbReference type="NCBIfam" id="NF004113">
    <property type="entry name" value="PRK05602.1"/>
    <property type="match status" value="1"/>
</dbReference>
<evidence type="ECO:0000256" key="2">
    <source>
        <dbReference type="ARBA" id="ARBA00023015"/>
    </source>
</evidence>
<dbReference type="InterPro" id="IPR039425">
    <property type="entry name" value="RNA_pol_sigma-70-like"/>
</dbReference>
<dbReference type="NCBIfam" id="TIGR02937">
    <property type="entry name" value="sigma70-ECF"/>
    <property type="match status" value="1"/>
</dbReference>
<evidence type="ECO:0000259" key="7">
    <source>
        <dbReference type="Pfam" id="PF08281"/>
    </source>
</evidence>
<organism evidence="8 9">
    <name type="scientific">Asticcacaulis endophyticus</name>
    <dbReference type="NCBI Taxonomy" id="1395890"/>
    <lineage>
        <taxon>Bacteria</taxon>
        <taxon>Pseudomonadati</taxon>
        <taxon>Pseudomonadota</taxon>
        <taxon>Alphaproteobacteria</taxon>
        <taxon>Caulobacterales</taxon>
        <taxon>Caulobacteraceae</taxon>
        <taxon>Asticcacaulis</taxon>
    </lineage>
</organism>
<dbReference type="CDD" id="cd06171">
    <property type="entry name" value="Sigma70_r4"/>
    <property type="match status" value="1"/>
</dbReference>
<accession>A0A918QHF4</accession>
<dbReference type="Pfam" id="PF04542">
    <property type="entry name" value="Sigma70_r2"/>
    <property type="match status" value="1"/>
</dbReference>
<evidence type="ECO:0000259" key="6">
    <source>
        <dbReference type="Pfam" id="PF04542"/>
    </source>
</evidence>
<comment type="similarity">
    <text evidence="1">Belongs to the sigma-70 factor family. ECF subfamily.</text>
</comment>
<reference evidence="8" key="1">
    <citation type="journal article" date="2014" name="Int. J. Syst. Evol. Microbiol.">
        <title>Complete genome sequence of Corynebacterium casei LMG S-19264T (=DSM 44701T), isolated from a smear-ripened cheese.</title>
        <authorList>
            <consortium name="US DOE Joint Genome Institute (JGI-PGF)"/>
            <person name="Walter F."/>
            <person name="Albersmeier A."/>
            <person name="Kalinowski J."/>
            <person name="Ruckert C."/>
        </authorList>
    </citation>
    <scope>NUCLEOTIDE SEQUENCE</scope>
    <source>
        <strain evidence="8">KCTC 32296</strain>
    </source>
</reference>
<dbReference type="Proteomes" id="UP000662572">
    <property type="component" value="Unassembled WGS sequence"/>
</dbReference>
<dbReference type="GO" id="GO:0003677">
    <property type="term" value="F:DNA binding"/>
    <property type="evidence" value="ECO:0007669"/>
    <property type="project" value="UniProtKB-KW"/>
</dbReference>
<comment type="caution">
    <text evidence="8">The sequence shown here is derived from an EMBL/GenBank/DDBJ whole genome shotgun (WGS) entry which is preliminary data.</text>
</comment>
<dbReference type="InterPro" id="IPR036388">
    <property type="entry name" value="WH-like_DNA-bd_sf"/>
</dbReference>
<dbReference type="InterPro" id="IPR007627">
    <property type="entry name" value="RNA_pol_sigma70_r2"/>
</dbReference>
<keyword evidence="2" id="KW-0805">Transcription regulation</keyword>
<dbReference type="PANTHER" id="PTHR43133:SF8">
    <property type="entry name" value="RNA POLYMERASE SIGMA FACTOR HI_1459-RELATED"/>
    <property type="match status" value="1"/>
</dbReference>
<dbReference type="Gene3D" id="1.10.1740.10">
    <property type="match status" value="1"/>
</dbReference>
<sequence>MTCEVRYLAGVVVADGYGGKVCEDARGDKRHARMSGDPDEDLMAKISRGDIGATQLLVSKKLPRMLSLAKRMLGDATEAEDVAQETLIRVWKQAGSWVPGKARLDTWMHKVALNLCYDRLRRRKDTVPSDDLEMDDGQAGPSAQLEQKQTAEQVAKALDTLPERQRLAIVLCYYQEMSNIEAATLMDISVDALESLLARGRRHLKTVLSPETAETSARLIKRSA</sequence>
<dbReference type="Gene3D" id="1.10.10.10">
    <property type="entry name" value="Winged helix-like DNA-binding domain superfamily/Winged helix DNA-binding domain"/>
    <property type="match status" value="1"/>
</dbReference>
<evidence type="ECO:0000256" key="5">
    <source>
        <dbReference type="ARBA" id="ARBA00023163"/>
    </source>
</evidence>
<evidence type="ECO:0000313" key="8">
    <source>
        <dbReference type="EMBL" id="GGZ45863.1"/>
    </source>
</evidence>
<gene>
    <name evidence="8" type="ORF">GCM10011273_35600</name>
</gene>
<dbReference type="SUPFAM" id="SSF88946">
    <property type="entry name" value="Sigma2 domain of RNA polymerase sigma factors"/>
    <property type="match status" value="1"/>
</dbReference>
<proteinExistence type="inferred from homology"/>
<dbReference type="InterPro" id="IPR014284">
    <property type="entry name" value="RNA_pol_sigma-70_dom"/>
</dbReference>
<dbReference type="InterPro" id="IPR013324">
    <property type="entry name" value="RNA_pol_sigma_r3/r4-like"/>
</dbReference>
<dbReference type="EMBL" id="BMZB01000010">
    <property type="protein sequence ID" value="GGZ45863.1"/>
    <property type="molecule type" value="Genomic_DNA"/>
</dbReference>
<feature type="domain" description="RNA polymerase sigma factor 70 region 4 type 2" evidence="7">
    <location>
        <begin position="152"/>
        <end position="204"/>
    </location>
</feature>
<dbReference type="PANTHER" id="PTHR43133">
    <property type="entry name" value="RNA POLYMERASE ECF-TYPE SIGMA FACTO"/>
    <property type="match status" value="1"/>
</dbReference>
<protein>
    <submittedName>
        <fullName evidence="8">RNA polymerase sigma factor</fullName>
    </submittedName>
</protein>
<name>A0A918QHF4_9CAUL</name>
<dbReference type="GO" id="GO:0016987">
    <property type="term" value="F:sigma factor activity"/>
    <property type="evidence" value="ECO:0007669"/>
    <property type="project" value="UniProtKB-KW"/>
</dbReference>
<evidence type="ECO:0000256" key="4">
    <source>
        <dbReference type="ARBA" id="ARBA00023125"/>
    </source>
</evidence>
<evidence type="ECO:0000313" key="9">
    <source>
        <dbReference type="Proteomes" id="UP000662572"/>
    </source>
</evidence>
<dbReference type="Pfam" id="PF08281">
    <property type="entry name" value="Sigma70_r4_2"/>
    <property type="match status" value="1"/>
</dbReference>
<dbReference type="InterPro" id="IPR013249">
    <property type="entry name" value="RNA_pol_sigma70_r4_t2"/>
</dbReference>
<keyword evidence="5" id="KW-0804">Transcription</keyword>
<dbReference type="SUPFAM" id="SSF88659">
    <property type="entry name" value="Sigma3 and sigma4 domains of RNA polymerase sigma factors"/>
    <property type="match status" value="1"/>
</dbReference>
<dbReference type="GO" id="GO:0006352">
    <property type="term" value="P:DNA-templated transcription initiation"/>
    <property type="evidence" value="ECO:0007669"/>
    <property type="project" value="InterPro"/>
</dbReference>
<reference evidence="8" key="2">
    <citation type="submission" date="2020-09" db="EMBL/GenBank/DDBJ databases">
        <authorList>
            <person name="Sun Q."/>
            <person name="Kim S."/>
        </authorList>
    </citation>
    <scope>NUCLEOTIDE SEQUENCE</scope>
    <source>
        <strain evidence="8">KCTC 32296</strain>
    </source>
</reference>
<dbReference type="AlphaFoldDB" id="A0A918QHF4"/>
<feature type="domain" description="RNA polymerase sigma-70 region 2" evidence="6">
    <location>
        <begin position="57"/>
        <end position="124"/>
    </location>
</feature>
<evidence type="ECO:0000256" key="3">
    <source>
        <dbReference type="ARBA" id="ARBA00023082"/>
    </source>
</evidence>
<keyword evidence="9" id="KW-1185">Reference proteome</keyword>
<keyword evidence="4" id="KW-0238">DNA-binding</keyword>